<dbReference type="PROSITE" id="PS00198">
    <property type="entry name" value="4FE4S_FER_1"/>
    <property type="match status" value="1"/>
</dbReference>
<dbReference type="InterPro" id="IPR036188">
    <property type="entry name" value="FAD/NAD-bd_sf"/>
</dbReference>
<dbReference type="PRINTS" id="PR00419">
    <property type="entry name" value="ADXRDTASE"/>
</dbReference>
<dbReference type="InterPro" id="IPR017900">
    <property type="entry name" value="4Fe4S_Fe_S_CS"/>
</dbReference>
<evidence type="ECO:0000256" key="10">
    <source>
        <dbReference type="ARBA" id="ARBA00047776"/>
    </source>
</evidence>
<feature type="domain" description="4Fe-4S ferredoxin-type" evidence="11">
    <location>
        <begin position="1"/>
        <end position="29"/>
    </location>
</feature>
<dbReference type="RefSeq" id="WP_344046888.1">
    <property type="nucleotide sequence ID" value="NZ_BAAAPB010000004.1"/>
</dbReference>
<keyword evidence="7" id="KW-0560">Oxidoreductase</keyword>
<dbReference type="PROSITE" id="PS51379">
    <property type="entry name" value="4FE4S_FER_2"/>
    <property type="match status" value="2"/>
</dbReference>
<feature type="domain" description="4Fe-4S ferredoxin-type" evidence="11">
    <location>
        <begin position="37"/>
        <end position="66"/>
    </location>
</feature>
<evidence type="ECO:0000256" key="1">
    <source>
        <dbReference type="ARBA" id="ARBA00001974"/>
    </source>
</evidence>
<evidence type="ECO:0000259" key="11">
    <source>
        <dbReference type="PROSITE" id="PS51379"/>
    </source>
</evidence>
<keyword evidence="8" id="KW-0408">Iron</keyword>
<keyword evidence="9" id="KW-0411">Iron-sulfur</keyword>
<dbReference type="Gene3D" id="3.40.50.720">
    <property type="entry name" value="NAD(P)-binding Rossmann-like Domain"/>
    <property type="match status" value="1"/>
</dbReference>
<evidence type="ECO:0000256" key="4">
    <source>
        <dbReference type="ARBA" id="ARBA00022723"/>
    </source>
</evidence>
<dbReference type="Gene3D" id="3.30.70.20">
    <property type="match status" value="1"/>
</dbReference>
<dbReference type="SUPFAM" id="SSF54862">
    <property type="entry name" value="4Fe-4S ferredoxins"/>
    <property type="match status" value="1"/>
</dbReference>
<evidence type="ECO:0000313" key="12">
    <source>
        <dbReference type="EMBL" id="GAA1970597.1"/>
    </source>
</evidence>
<comment type="caution">
    <text evidence="12">The sequence shown here is derived from an EMBL/GenBank/DDBJ whole genome shotgun (WGS) entry which is preliminary data.</text>
</comment>
<protein>
    <recommendedName>
        <fullName evidence="2">ferredoxin--NADP(+) reductase</fullName>
        <ecNumber evidence="2">1.18.1.2</ecNumber>
    </recommendedName>
</protein>
<dbReference type="EMBL" id="BAAAPB010000004">
    <property type="protein sequence ID" value="GAA1970597.1"/>
    <property type="molecule type" value="Genomic_DNA"/>
</dbReference>
<dbReference type="InterPro" id="IPR055275">
    <property type="entry name" value="Ferredox_Rdtase"/>
</dbReference>
<dbReference type="Gene3D" id="3.50.50.60">
    <property type="entry name" value="FAD/NAD(P)-binding domain"/>
    <property type="match status" value="1"/>
</dbReference>
<evidence type="ECO:0000256" key="5">
    <source>
        <dbReference type="ARBA" id="ARBA00022827"/>
    </source>
</evidence>
<dbReference type="EC" id="1.18.1.2" evidence="2"/>
<reference evidence="12 13" key="1">
    <citation type="journal article" date="2019" name="Int. J. Syst. Evol. Microbiol.">
        <title>The Global Catalogue of Microorganisms (GCM) 10K type strain sequencing project: providing services to taxonomists for standard genome sequencing and annotation.</title>
        <authorList>
            <consortium name="The Broad Institute Genomics Platform"/>
            <consortium name="The Broad Institute Genome Sequencing Center for Infectious Disease"/>
            <person name="Wu L."/>
            <person name="Ma J."/>
        </authorList>
    </citation>
    <scope>NUCLEOTIDE SEQUENCE [LARGE SCALE GENOMIC DNA]</scope>
    <source>
        <strain evidence="12 13">JCM 15309</strain>
    </source>
</reference>
<accession>A0ABN2RKA3</accession>
<sequence length="513" mass="53381">MTHVITGSCCNDAACVPVCPVNCIHPAPGEPGFGTAEMLYIDDASCIDCGSCVDVCPVNAITADYDMDPVDEPFLALNSAWFAQADHASYAAPPREPALTSSRPGPLKVAVVGAGPTGGYVVESLLGVKGLGVEVTVVDKLLTPGGLIRYGVAPDHHDTKGAGDHLIKTLKRPGVDVRLGVELGTDVSLQDLASSHHAVVVATGASEGRRLGIPGEDLPGSHSAVDFVGWYNGHPDQASLRFDLTSERAVVIGNGNVSLDVARILLATPDALRKSDIAPDALDALGESKIREVVLVGRRGPEHAAFTAGELIGLLQVPDLGLAARPEDLDVTSGDSVVTHKLELLRGLGSNSGAERRLEFRFGLRPDALLGDTGVRAVRFDDGEELEAGLVLSAIGYRARPLPGVPFDDEQGRVPNVDGRVAPGLYVSGWIKRGPSGGIGANKWCAKETVGALLADFDAGLLAEPTGVLATTGVGLDAWALLDRHEKTLGRAAGRPRIKLVDVAEQRAVLAGG</sequence>
<evidence type="ECO:0000256" key="6">
    <source>
        <dbReference type="ARBA" id="ARBA00022857"/>
    </source>
</evidence>
<dbReference type="Pfam" id="PF00037">
    <property type="entry name" value="Fer4"/>
    <property type="match status" value="1"/>
</dbReference>
<evidence type="ECO:0000313" key="13">
    <source>
        <dbReference type="Proteomes" id="UP001500571"/>
    </source>
</evidence>
<keyword evidence="13" id="KW-1185">Reference proteome</keyword>
<gene>
    <name evidence="12" type="ORF">GCM10009798_34200</name>
</gene>
<dbReference type="SUPFAM" id="SSF51971">
    <property type="entry name" value="Nucleotide-binding domain"/>
    <property type="match status" value="1"/>
</dbReference>
<proteinExistence type="predicted"/>
<evidence type="ECO:0000256" key="8">
    <source>
        <dbReference type="ARBA" id="ARBA00023004"/>
    </source>
</evidence>
<dbReference type="Pfam" id="PF07992">
    <property type="entry name" value="Pyr_redox_2"/>
    <property type="match status" value="1"/>
</dbReference>
<keyword evidence="6" id="KW-0521">NADP</keyword>
<keyword evidence="3" id="KW-0285">Flavoprotein</keyword>
<keyword evidence="5" id="KW-0274">FAD</keyword>
<comment type="catalytic activity">
    <reaction evidence="10">
        <text>2 reduced [2Fe-2S]-[ferredoxin] + NADP(+) + H(+) = 2 oxidized [2Fe-2S]-[ferredoxin] + NADPH</text>
        <dbReference type="Rhea" id="RHEA:20125"/>
        <dbReference type="Rhea" id="RHEA-COMP:10000"/>
        <dbReference type="Rhea" id="RHEA-COMP:10001"/>
        <dbReference type="ChEBI" id="CHEBI:15378"/>
        <dbReference type="ChEBI" id="CHEBI:33737"/>
        <dbReference type="ChEBI" id="CHEBI:33738"/>
        <dbReference type="ChEBI" id="CHEBI:57783"/>
        <dbReference type="ChEBI" id="CHEBI:58349"/>
        <dbReference type="EC" id="1.18.1.2"/>
    </reaction>
</comment>
<dbReference type="PANTHER" id="PTHR48467:SF1">
    <property type="entry name" value="GLUTAMATE SYNTHASE 1 [NADH], CHLOROPLASTIC-LIKE"/>
    <property type="match status" value="1"/>
</dbReference>
<keyword evidence="4" id="KW-0479">Metal-binding</keyword>
<evidence type="ECO:0000256" key="9">
    <source>
        <dbReference type="ARBA" id="ARBA00023014"/>
    </source>
</evidence>
<dbReference type="Proteomes" id="UP001500571">
    <property type="component" value="Unassembled WGS sequence"/>
</dbReference>
<dbReference type="PANTHER" id="PTHR48467">
    <property type="entry name" value="GLUTAMATE SYNTHASE 1 [NADH], CHLOROPLASTIC-LIKE"/>
    <property type="match status" value="1"/>
</dbReference>
<evidence type="ECO:0000256" key="2">
    <source>
        <dbReference type="ARBA" id="ARBA00013223"/>
    </source>
</evidence>
<dbReference type="InterPro" id="IPR017896">
    <property type="entry name" value="4Fe4S_Fe-S-bd"/>
</dbReference>
<dbReference type="InterPro" id="IPR023753">
    <property type="entry name" value="FAD/NAD-binding_dom"/>
</dbReference>
<name>A0ABN2RKA3_9ACTN</name>
<evidence type="ECO:0000256" key="7">
    <source>
        <dbReference type="ARBA" id="ARBA00023002"/>
    </source>
</evidence>
<organism evidence="12 13">
    <name type="scientific">Nocardioides panacihumi</name>
    <dbReference type="NCBI Taxonomy" id="400774"/>
    <lineage>
        <taxon>Bacteria</taxon>
        <taxon>Bacillati</taxon>
        <taxon>Actinomycetota</taxon>
        <taxon>Actinomycetes</taxon>
        <taxon>Propionibacteriales</taxon>
        <taxon>Nocardioidaceae</taxon>
        <taxon>Nocardioides</taxon>
    </lineage>
</organism>
<comment type="cofactor">
    <cofactor evidence="1">
        <name>FAD</name>
        <dbReference type="ChEBI" id="CHEBI:57692"/>
    </cofactor>
</comment>
<evidence type="ECO:0000256" key="3">
    <source>
        <dbReference type="ARBA" id="ARBA00022630"/>
    </source>
</evidence>